<keyword evidence="2 6" id="KW-0436">Ligase</keyword>
<evidence type="ECO:0000313" key="7">
    <source>
        <dbReference type="EMBL" id="KAB8069312.1"/>
    </source>
</evidence>
<name>A0A5N5WQI3_9EURO</name>
<comment type="pathway">
    <text evidence="6">Sulfur metabolism; glutathione biosynthesis; glutathione from L-cysteine and L-glutamate: step 1/2.</text>
</comment>
<keyword evidence="4 6" id="KW-0547">Nucleotide-binding</keyword>
<evidence type="ECO:0000256" key="4">
    <source>
        <dbReference type="ARBA" id="ARBA00022741"/>
    </source>
</evidence>
<evidence type="ECO:0000256" key="5">
    <source>
        <dbReference type="ARBA" id="ARBA00022840"/>
    </source>
</evidence>
<dbReference type="UniPathway" id="UPA00142">
    <property type="reaction ID" value="UER00209"/>
</dbReference>
<dbReference type="GO" id="GO:0005524">
    <property type="term" value="F:ATP binding"/>
    <property type="evidence" value="ECO:0007669"/>
    <property type="project" value="UniProtKB-UniRule"/>
</dbReference>
<comment type="catalytic activity">
    <reaction evidence="6">
        <text>L-cysteine + L-glutamate + ATP = gamma-L-glutamyl-L-cysteine + ADP + phosphate + H(+)</text>
        <dbReference type="Rhea" id="RHEA:13285"/>
        <dbReference type="ChEBI" id="CHEBI:15378"/>
        <dbReference type="ChEBI" id="CHEBI:29985"/>
        <dbReference type="ChEBI" id="CHEBI:30616"/>
        <dbReference type="ChEBI" id="CHEBI:35235"/>
        <dbReference type="ChEBI" id="CHEBI:43474"/>
        <dbReference type="ChEBI" id="CHEBI:58173"/>
        <dbReference type="ChEBI" id="CHEBI:456216"/>
        <dbReference type="EC" id="6.3.2.2"/>
    </reaction>
</comment>
<keyword evidence="5 6" id="KW-0067">ATP-binding</keyword>
<dbReference type="Proteomes" id="UP000326565">
    <property type="component" value="Unassembled WGS sequence"/>
</dbReference>
<evidence type="ECO:0000256" key="6">
    <source>
        <dbReference type="RuleBase" id="RU367135"/>
    </source>
</evidence>
<dbReference type="Pfam" id="PF03074">
    <property type="entry name" value="GCS"/>
    <property type="match status" value="1"/>
</dbReference>
<dbReference type="EMBL" id="ML732347">
    <property type="protein sequence ID" value="KAB8069312.1"/>
    <property type="molecule type" value="Genomic_DNA"/>
</dbReference>
<dbReference type="GO" id="GO:0006750">
    <property type="term" value="P:glutathione biosynthetic process"/>
    <property type="evidence" value="ECO:0007669"/>
    <property type="project" value="UniProtKB-UniRule"/>
</dbReference>
<keyword evidence="8" id="KW-1185">Reference proteome</keyword>
<sequence>MEVQITNFENAAFIVFMALMRRAIPYFYLNFYIPMESVAENMGQAVKIDSVNQEQFWFLESVLPQEISTDRPRPSCTARLDTGTVYRRMKLQEIVCGSSHLEGHNDLNRKIITFPRLVPIIRPYLDFVKADSETRQTKTPQY</sequence>
<comment type="similarity">
    <text evidence="6">Belongs to the glutamate--cysteine ligase type 3 family.</text>
</comment>
<evidence type="ECO:0000256" key="1">
    <source>
        <dbReference type="ARBA" id="ARBA00012220"/>
    </source>
</evidence>
<dbReference type="EC" id="6.3.2.2" evidence="1 6"/>
<gene>
    <name evidence="7" type="ORF">BDV29DRAFT_183039</name>
</gene>
<keyword evidence="3 6" id="KW-0317">Glutathione biosynthesis</keyword>
<dbReference type="AlphaFoldDB" id="A0A5N5WQI3"/>
<dbReference type="PANTHER" id="PTHR11164">
    <property type="entry name" value="GLUTAMATE CYSTEINE LIGASE"/>
    <property type="match status" value="1"/>
</dbReference>
<dbReference type="Gene3D" id="3.30.590.50">
    <property type="match status" value="1"/>
</dbReference>
<proteinExistence type="inferred from homology"/>
<dbReference type="InterPro" id="IPR004308">
    <property type="entry name" value="GCS"/>
</dbReference>
<dbReference type="PANTHER" id="PTHR11164:SF0">
    <property type="entry name" value="GLUTAMATE--CYSTEINE LIGASE CATALYTIC SUBUNIT"/>
    <property type="match status" value="1"/>
</dbReference>
<reference evidence="7 8" key="1">
    <citation type="submission" date="2019-04" db="EMBL/GenBank/DDBJ databases">
        <title>Friends and foes A comparative genomics study of 23 Aspergillus species from section Flavi.</title>
        <authorList>
            <consortium name="DOE Joint Genome Institute"/>
            <person name="Kjaerbolling I."/>
            <person name="Vesth T."/>
            <person name="Frisvad J.C."/>
            <person name="Nybo J.L."/>
            <person name="Theobald S."/>
            <person name="Kildgaard S."/>
            <person name="Isbrandt T."/>
            <person name="Kuo A."/>
            <person name="Sato A."/>
            <person name="Lyhne E.K."/>
            <person name="Kogle M.E."/>
            <person name="Wiebenga A."/>
            <person name="Kun R.S."/>
            <person name="Lubbers R.J."/>
            <person name="Makela M.R."/>
            <person name="Barry K."/>
            <person name="Chovatia M."/>
            <person name="Clum A."/>
            <person name="Daum C."/>
            <person name="Haridas S."/>
            <person name="He G."/>
            <person name="LaButti K."/>
            <person name="Lipzen A."/>
            <person name="Mondo S."/>
            <person name="Riley R."/>
            <person name="Salamov A."/>
            <person name="Simmons B.A."/>
            <person name="Magnuson J.K."/>
            <person name="Henrissat B."/>
            <person name="Mortensen U.H."/>
            <person name="Larsen T.O."/>
            <person name="Devries R.P."/>
            <person name="Grigoriev I.V."/>
            <person name="Machida M."/>
            <person name="Baker S.E."/>
            <person name="Andersen M.R."/>
        </authorList>
    </citation>
    <scope>NUCLEOTIDE SEQUENCE [LARGE SCALE GENOMIC DNA]</scope>
    <source>
        <strain evidence="7 8">CBS 151.66</strain>
    </source>
</reference>
<evidence type="ECO:0000256" key="3">
    <source>
        <dbReference type="ARBA" id="ARBA00022684"/>
    </source>
</evidence>
<accession>A0A5N5WQI3</accession>
<dbReference type="OrthoDB" id="7939818at2759"/>
<evidence type="ECO:0000256" key="2">
    <source>
        <dbReference type="ARBA" id="ARBA00022598"/>
    </source>
</evidence>
<protein>
    <recommendedName>
        <fullName evidence="1 6">Glutamate--cysteine ligase</fullName>
        <ecNumber evidence="1 6">6.3.2.2</ecNumber>
    </recommendedName>
    <alternativeName>
        <fullName evidence="6">Gamma-ECS</fullName>
    </alternativeName>
    <alternativeName>
        <fullName evidence="6">Gamma-glutamylcysteine synthetase</fullName>
    </alternativeName>
</protein>
<dbReference type="GO" id="GO:0004357">
    <property type="term" value="F:glutamate-cysteine ligase activity"/>
    <property type="evidence" value="ECO:0007669"/>
    <property type="project" value="UniProtKB-UniRule"/>
</dbReference>
<evidence type="ECO:0000313" key="8">
    <source>
        <dbReference type="Proteomes" id="UP000326565"/>
    </source>
</evidence>
<organism evidence="7 8">
    <name type="scientific">Aspergillus leporis</name>
    <dbReference type="NCBI Taxonomy" id="41062"/>
    <lineage>
        <taxon>Eukaryota</taxon>
        <taxon>Fungi</taxon>
        <taxon>Dikarya</taxon>
        <taxon>Ascomycota</taxon>
        <taxon>Pezizomycotina</taxon>
        <taxon>Eurotiomycetes</taxon>
        <taxon>Eurotiomycetidae</taxon>
        <taxon>Eurotiales</taxon>
        <taxon>Aspergillaceae</taxon>
        <taxon>Aspergillus</taxon>
        <taxon>Aspergillus subgen. Circumdati</taxon>
    </lineage>
</organism>